<evidence type="ECO:0000256" key="6">
    <source>
        <dbReference type="ARBA" id="ARBA00023242"/>
    </source>
</evidence>
<dbReference type="GO" id="GO:0003677">
    <property type="term" value="F:DNA binding"/>
    <property type="evidence" value="ECO:0007669"/>
    <property type="project" value="UniProtKB-KW"/>
</dbReference>
<dbReference type="PANTHER" id="PTHR32467:SF142">
    <property type="entry name" value="FLORAL HOMEOTIC PROTEIN APETALA 2"/>
    <property type="match status" value="1"/>
</dbReference>
<evidence type="ECO:0000256" key="1">
    <source>
        <dbReference type="ARBA" id="ARBA00004123"/>
    </source>
</evidence>
<evidence type="ECO:0000259" key="9">
    <source>
        <dbReference type="PROSITE" id="PS51032"/>
    </source>
</evidence>
<dbReference type="SMART" id="SM00380">
    <property type="entry name" value="AP2"/>
    <property type="match status" value="2"/>
</dbReference>
<keyword evidence="5" id="KW-0804">Transcription</keyword>
<feature type="domain" description="AP2/ERF" evidence="9">
    <location>
        <begin position="252"/>
        <end position="290"/>
    </location>
</feature>
<dbReference type="OrthoDB" id="207175at2759"/>
<keyword evidence="2" id="KW-0805">Transcription regulation</keyword>
<dbReference type="Pfam" id="PF00847">
    <property type="entry name" value="AP2"/>
    <property type="match status" value="1"/>
</dbReference>
<dbReference type="SUPFAM" id="SSF54171">
    <property type="entry name" value="DNA-binding domain"/>
    <property type="match status" value="2"/>
</dbReference>
<dbReference type="FunFam" id="3.30.730.10:FF:000004">
    <property type="entry name" value="AP2-like ethylene-responsive transcription factor"/>
    <property type="match status" value="1"/>
</dbReference>
<keyword evidence="11" id="KW-1185">Reference proteome</keyword>
<feature type="region of interest" description="Disordered" evidence="8">
    <location>
        <begin position="140"/>
        <end position="159"/>
    </location>
</feature>
<evidence type="ECO:0000313" key="11">
    <source>
        <dbReference type="Proteomes" id="UP000657918"/>
    </source>
</evidence>
<evidence type="ECO:0000256" key="7">
    <source>
        <dbReference type="ARBA" id="ARBA00037973"/>
    </source>
</evidence>
<comment type="caution">
    <text evidence="10">The sequence shown here is derived from an EMBL/GenBank/DDBJ whole genome shotgun (WGS) entry which is preliminary data.</text>
</comment>
<dbReference type="AlphaFoldDB" id="A0A835K803"/>
<sequence length="541" mass="61242">MWNLNDSPDQTRDDESEGWSSQITSVRGEVDKGKRVGSVLNSSSSAVVIEDGSEEEDGCERGNILIKKHSINFSSKIFGFSVPYDQDSMDTIDPPVTRQLFPVDDQEMGSASRVGGAFPRAHWFGVKFCQSDSSLVSQKSMEVSRPLKKSRRGPRSRSSQYRGVTFYRRTGRWESHIWDCGKQVYLGGFDTAHAAARAYDRAAIKFRGVEADINFIIEDYEEDLKQMSNLTKEEFVHVLRRQSTGFPRGSSKYRGVTLHKCGRWEARMGQFLGKKYVYLGLFDTEIEAARFVCPRYKFCVVHLDRQAYDRAAIKYNGKEAVTNFDPSIYENEPGKQFNLEDIQESSGNAAAHNLDLSLGKPASKQSSIEFGQDRHNAAMEQLSATMSFEPNWQNRGFRPQLNLYGGDNDGHGSDGHRETETTQLLSKIHFQSLASLKSREMPRYEQFRRPHGDGQMLHVLPPQFNSPSCQIQYPSSSNGGRTGSDLSLSLTELHRRRHYQQWQAGPPQFTNAAASSGFQLQIRTPQNWLQENGFDCLMRPS</sequence>
<feature type="domain" description="AP2/ERF" evidence="9">
    <location>
        <begin position="160"/>
        <end position="216"/>
    </location>
</feature>
<dbReference type="GO" id="GO:0005634">
    <property type="term" value="C:nucleus"/>
    <property type="evidence" value="ECO:0007669"/>
    <property type="project" value="UniProtKB-SubCell"/>
</dbReference>
<evidence type="ECO:0000256" key="2">
    <source>
        <dbReference type="ARBA" id="ARBA00023015"/>
    </source>
</evidence>
<accession>A0A835K803</accession>
<dbReference type="EMBL" id="JADGMS010000005">
    <property type="protein sequence ID" value="KAF9682377.1"/>
    <property type="molecule type" value="Genomic_DNA"/>
</dbReference>
<dbReference type="InterPro" id="IPR001471">
    <property type="entry name" value="AP2/ERF_dom"/>
</dbReference>
<evidence type="ECO:0000256" key="5">
    <source>
        <dbReference type="ARBA" id="ARBA00023163"/>
    </source>
</evidence>
<evidence type="ECO:0000256" key="8">
    <source>
        <dbReference type="SAM" id="MobiDB-lite"/>
    </source>
</evidence>
<keyword evidence="3" id="KW-0238">DNA-binding</keyword>
<comment type="similarity">
    <text evidence="7">Belongs to the AP2/ERF transcription factor family. AP2 subfamily.</text>
</comment>
<dbReference type="Proteomes" id="UP000657918">
    <property type="component" value="Unassembled WGS sequence"/>
</dbReference>
<comment type="subcellular location">
    <subcellularLocation>
        <location evidence="1">Nucleus</location>
    </subcellularLocation>
</comment>
<dbReference type="InterPro" id="IPR016177">
    <property type="entry name" value="DNA-bd_dom_sf"/>
</dbReference>
<dbReference type="PANTHER" id="PTHR32467">
    <property type="entry name" value="AP2-LIKE ETHYLENE-RESPONSIVE TRANSCRIPTION FACTOR"/>
    <property type="match status" value="1"/>
</dbReference>
<dbReference type="GO" id="GO:0003700">
    <property type="term" value="F:DNA-binding transcription factor activity"/>
    <property type="evidence" value="ECO:0007669"/>
    <property type="project" value="InterPro"/>
</dbReference>
<dbReference type="CDD" id="cd00018">
    <property type="entry name" value="AP2"/>
    <property type="match status" value="2"/>
</dbReference>
<name>A0A835K803_9ROSI</name>
<evidence type="ECO:0000256" key="4">
    <source>
        <dbReference type="ARBA" id="ARBA00023159"/>
    </source>
</evidence>
<protein>
    <recommendedName>
        <fullName evidence="9">AP2/ERF domain-containing protein</fullName>
    </recommendedName>
</protein>
<feature type="region of interest" description="Disordered" evidence="8">
    <location>
        <begin position="1"/>
        <end position="26"/>
    </location>
</feature>
<organism evidence="10 11">
    <name type="scientific">Salix dunnii</name>
    <dbReference type="NCBI Taxonomy" id="1413687"/>
    <lineage>
        <taxon>Eukaryota</taxon>
        <taxon>Viridiplantae</taxon>
        <taxon>Streptophyta</taxon>
        <taxon>Embryophyta</taxon>
        <taxon>Tracheophyta</taxon>
        <taxon>Spermatophyta</taxon>
        <taxon>Magnoliopsida</taxon>
        <taxon>eudicotyledons</taxon>
        <taxon>Gunneridae</taxon>
        <taxon>Pentapetalae</taxon>
        <taxon>rosids</taxon>
        <taxon>fabids</taxon>
        <taxon>Malpighiales</taxon>
        <taxon>Salicaceae</taxon>
        <taxon>Saliceae</taxon>
        <taxon>Salix</taxon>
    </lineage>
</organism>
<evidence type="ECO:0000256" key="3">
    <source>
        <dbReference type="ARBA" id="ARBA00023125"/>
    </source>
</evidence>
<keyword evidence="6" id="KW-0539">Nucleus</keyword>
<reference evidence="10 11" key="1">
    <citation type="submission" date="2020-10" db="EMBL/GenBank/DDBJ databases">
        <title>Plant Genome Project.</title>
        <authorList>
            <person name="Zhang R.-G."/>
        </authorList>
    </citation>
    <scope>NUCLEOTIDE SEQUENCE [LARGE SCALE GENOMIC DNA]</scope>
    <source>
        <strain evidence="10">FAFU-HL-1</strain>
        <tissue evidence="10">Leaf</tissue>
    </source>
</reference>
<dbReference type="InterPro" id="IPR036955">
    <property type="entry name" value="AP2/ERF_dom_sf"/>
</dbReference>
<proteinExistence type="inferred from homology"/>
<dbReference type="Gene3D" id="3.30.730.10">
    <property type="entry name" value="AP2/ERF domain"/>
    <property type="match status" value="2"/>
</dbReference>
<gene>
    <name evidence="10" type="ORF">SADUNF_Sadunf05G0102700</name>
</gene>
<feature type="compositionally biased region" description="Basic residues" evidence="8">
    <location>
        <begin position="146"/>
        <end position="155"/>
    </location>
</feature>
<keyword evidence="4" id="KW-0010">Activator</keyword>
<dbReference type="PRINTS" id="PR00367">
    <property type="entry name" value="ETHRSPELEMNT"/>
</dbReference>
<evidence type="ECO:0000313" key="10">
    <source>
        <dbReference type="EMBL" id="KAF9682377.1"/>
    </source>
</evidence>
<dbReference type="PROSITE" id="PS51032">
    <property type="entry name" value="AP2_ERF"/>
    <property type="match status" value="2"/>
</dbReference>